<protein>
    <submittedName>
        <fullName evidence="1">Uncharacterized protein</fullName>
    </submittedName>
</protein>
<evidence type="ECO:0000313" key="1">
    <source>
        <dbReference type="EMBL" id="KAJ1349223.1"/>
    </source>
</evidence>
<dbReference type="EMBL" id="JAHQIW010000630">
    <property type="protein sequence ID" value="KAJ1349223.1"/>
    <property type="molecule type" value="Genomic_DNA"/>
</dbReference>
<comment type="caution">
    <text evidence="1">The sequence shown here is derived from an EMBL/GenBank/DDBJ whole genome shotgun (WGS) entry which is preliminary data.</text>
</comment>
<organism evidence="1 2">
    <name type="scientific">Parelaphostrongylus tenuis</name>
    <name type="common">Meningeal worm</name>
    <dbReference type="NCBI Taxonomy" id="148309"/>
    <lineage>
        <taxon>Eukaryota</taxon>
        <taxon>Metazoa</taxon>
        <taxon>Ecdysozoa</taxon>
        <taxon>Nematoda</taxon>
        <taxon>Chromadorea</taxon>
        <taxon>Rhabditida</taxon>
        <taxon>Rhabditina</taxon>
        <taxon>Rhabditomorpha</taxon>
        <taxon>Strongyloidea</taxon>
        <taxon>Metastrongylidae</taxon>
        <taxon>Parelaphostrongylus</taxon>
    </lineage>
</organism>
<gene>
    <name evidence="1" type="ORF">KIN20_004696</name>
</gene>
<reference evidence="1" key="1">
    <citation type="submission" date="2021-06" db="EMBL/GenBank/DDBJ databases">
        <title>Parelaphostrongylus tenuis whole genome reference sequence.</title>
        <authorList>
            <person name="Garwood T.J."/>
            <person name="Larsen P.A."/>
            <person name="Fountain-Jones N.M."/>
            <person name="Garbe J.R."/>
            <person name="Macchietto M.G."/>
            <person name="Kania S.A."/>
            <person name="Gerhold R.W."/>
            <person name="Richards J.E."/>
            <person name="Wolf T.M."/>
        </authorList>
    </citation>
    <scope>NUCLEOTIDE SEQUENCE</scope>
    <source>
        <strain evidence="1">MNPRO001-30</strain>
        <tissue evidence="1">Meninges</tissue>
    </source>
</reference>
<proteinExistence type="predicted"/>
<keyword evidence="2" id="KW-1185">Reference proteome</keyword>
<dbReference type="AlphaFoldDB" id="A0AAD5M252"/>
<sequence>MTAAAIVLEHPYGKFNECTKAVDRKNERITVLESYEIGIKTADIVESTDFKPTSV</sequence>
<evidence type="ECO:0000313" key="2">
    <source>
        <dbReference type="Proteomes" id="UP001196413"/>
    </source>
</evidence>
<name>A0AAD5M252_PARTN</name>
<dbReference type="Proteomes" id="UP001196413">
    <property type="component" value="Unassembled WGS sequence"/>
</dbReference>
<accession>A0AAD5M252</accession>